<reference evidence="1 2" key="1">
    <citation type="submission" date="2016-09" db="EMBL/GenBank/DDBJ databases">
        <title>Complete genome sequence of Actinomyces hongkongensis HKU8.</title>
        <authorList>
            <person name="Gao Y.-X."/>
            <person name="Zhou Y.-Y."/>
            <person name="Xie Y."/>
            <person name="Wang M."/>
            <person name="Wang S.-J."/>
            <person name="Shen S.-G."/>
        </authorList>
    </citation>
    <scope>NUCLEOTIDE SEQUENCE [LARGE SCALE GENOMIC DNA]</scope>
    <source>
        <strain evidence="1 2">HKU8</strain>
    </source>
</reference>
<evidence type="ECO:0000313" key="2">
    <source>
        <dbReference type="Proteomes" id="UP000095214"/>
    </source>
</evidence>
<gene>
    <name evidence="1" type="ORF">BH719_01145</name>
</gene>
<evidence type="ECO:0008006" key="3">
    <source>
        <dbReference type="Google" id="ProtNLM"/>
    </source>
</evidence>
<evidence type="ECO:0000313" key="1">
    <source>
        <dbReference type="EMBL" id="AOS46658.1"/>
    </source>
</evidence>
<sequence>MALAKGPEQGVCSARGCTRRATLAIIWRNPAIHTGRTKTWLSCPEHLDHLKRYFTYRSFPYEVKPFPFEDGPG</sequence>
<protein>
    <recommendedName>
        <fullName evidence="3">Acetone carboxylase</fullName>
    </recommendedName>
</protein>
<dbReference type="RefSeq" id="WP_034255122.1">
    <property type="nucleotide sequence ID" value="NZ_CP017298.1"/>
</dbReference>
<dbReference type="OrthoDB" id="5193525at2"/>
<proteinExistence type="predicted"/>
<keyword evidence="2" id="KW-1185">Reference proteome</keyword>
<dbReference type="EMBL" id="CP017298">
    <property type="protein sequence ID" value="AOS46658.1"/>
    <property type="molecule type" value="Genomic_DNA"/>
</dbReference>
<dbReference type="STRING" id="178339.BH719_01145"/>
<dbReference type="AlphaFoldDB" id="A0A1D8B0J6"/>
<name>A0A1D8B0J6_9ACTO</name>
<accession>A0A1D8B0J6</accession>
<organism evidence="1 2">
    <name type="scientific">Pauljensenia hongkongensis</name>
    <dbReference type="NCBI Taxonomy" id="178339"/>
    <lineage>
        <taxon>Bacteria</taxon>
        <taxon>Bacillati</taxon>
        <taxon>Actinomycetota</taxon>
        <taxon>Actinomycetes</taxon>
        <taxon>Actinomycetales</taxon>
        <taxon>Actinomycetaceae</taxon>
        <taxon>Pauljensenia</taxon>
    </lineage>
</organism>
<dbReference type="Proteomes" id="UP000095214">
    <property type="component" value="Chromosome"/>
</dbReference>
<dbReference type="KEGG" id="phon:BH719_01145"/>